<dbReference type="EMBL" id="CP042430">
    <property type="protein sequence ID" value="QEC48440.1"/>
    <property type="molecule type" value="Genomic_DNA"/>
</dbReference>
<name>A0A5B8U5Z7_9ACTN</name>
<evidence type="ECO:0000313" key="2">
    <source>
        <dbReference type="EMBL" id="QEC48440.1"/>
    </source>
</evidence>
<accession>A0A5B8U5Z7</accession>
<dbReference type="InterPro" id="IPR011330">
    <property type="entry name" value="Glyco_hydro/deAcase_b/a-brl"/>
</dbReference>
<evidence type="ECO:0000313" key="3">
    <source>
        <dbReference type="Proteomes" id="UP000321805"/>
    </source>
</evidence>
<dbReference type="GO" id="GO:0005975">
    <property type="term" value="P:carbohydrate metabolic process"/>
    <property type="evidence" value="ECO:0007669"/>
    <property type="project" value="InterPro"/>
</dbReference>
<sequence length="311" mass="35743">MPTFTEADGPGPARDVVGYGRHVPKVTWPNGARVAVSIVLNWEEGSEYSKIAGDGRNEGLAEIPYVMEPQFRDLAAESVYEYGGRAGVWRLQRLFDEFKIPVTFFGAAVAFERNPEVAAYLREAGHEPCSHGWRWEEVWTLSREEEREHMLEAIRSIEQTCGVRPQGWYCRYGPSVNTRELLVEEGGFVYDSDAYNDDLPYYTQVGDTRHLIVPYSFTYNDGRYVLAQGFSDPSSFYDQCRRGLDYLWEEGATHPRMMSIGLHSRWAGQAGRTSGLRDFLEYAHEKGDVWFARRIDIANWWNEHHEEFPTG</sequence>
<dbReference type="Proteomes" id="UP000321805">
    <property type="component" value="Chromosome"/>
</dbReference>
<gene>
    <name evidence="2" type="ORF">FSW04_13250</name>
</gene>
<dbReference type="RefSeq" id="WP_146919975.1">
    <property type="nucleotide sequence ID" value="NZ_CP042430.1"/>
</dbReference>
<organism evidence="2 3">
    <name type="scientific">Baekduia soli</name>
    <dbReference type="NCBI Taxonomy" id="496014"/>
    <lineage>
        <taxon>Bacteria</taxon>
        <taxon>Bacillati</taxon>
        <taxon>Actinomycetota</taxon>
        <taxon>Thermoleophilia</taxon>
        <taxon>Solirubrobacterales</taxon>
        <taxon>Baekduiaceae</taxon>
        <taxon>Baekduia</taxon>
    </lineage>
</organism>
<dbReference type="KEGG" id="bsol:FSW04_13250"/>
<dbReference type="Gene3D" id="3.20.20.370">
    <property type="entry name" value="Glycoside hydrolase/deacetylase"/>
    <property type="match status" value="1"/>
</dbReference>
<dbReference type="OrthoDB" id="9787041at2"/>
<evidence type="ECO:0000259" key="1">
    <source>
        <dbReference type="PROSITE" id="PS51677"/>
    </source>
</evidence>
<feature type="domain" description="NodB homology" evidence="1">
    <location>
        <begin position="74"/>
        <end position="292"/>
    </location>
</feature>
<keyword evidence="3" id="KW-1185">Reference proteome</keyword>
<protein>
    <submittedName>
        <fullName evidence="2">Polysaccharide deacetylase family protein</fullName>
    </submittedName>
</protein>
<dbReference type="SUPFAM" id="SSF88713">
    <property type="entry name" value="Glycoside hydrolase/deacetylase"/>
    <property type="match status" value="1"/>
</dbReference>
<dbReference type="GO" id="GO:0016810">
    <property type="term" value="F:hydrolase activity, acting on carbon-nitrogen (but not peptide) bonds"/>
    <property type="evidence" value="ECO:0007669"/>
    <property type="project" value="InterPro"/>
</dbReference>
<proteinExistence type="predicted"/>
<dbReference type="PANTHER" id="PTHR43123:SF1">
    <property type="entry name" value="POLYSACCHARIDE DEACETYLASE-RELATED"/>
    <property type="match status" value="1"/>
</dbReference>
<reference evidence="2 3" key="1">
    <citation type="journal article" date="2018" name="J. Microbiol.">
        <title>Baekduia soli gen. nov., sp. nov., a novel bacterium isolated from the soil of Baekdu Mountain and proposal of a novel family name, Baekduiaceae fam. nov.</title>
        <authorList>
            <person name="An D.S."/>
            <person name="Siddiqi M.Z."/>
            <person name="Kim K.H."/>
            <person name="Yu H.S."/>
            <person name="Im W.T."/>
        </authorList>
    </citation>
    <scope>NUCLEOTIDE SEQUENCE [LARGE SCALE GENOMIC DNA]</scope>
    <source>
        <strain evidence="2 3">BR7-21</strain>
    </source>
</reference>
<dbReference type="AlphaFoldDB" id="A0A5B8U5Z7"/>
<dbReference type="InterPro" id="IPR002509">
    <property type="entry name" value="NODB_dom"/>
</dbReference>
<dbReference type="Pfam" id="PF01522">
    <property type="entry name" value="Polysacc_deac_1"/>
    <property type="match status" value="1"/>
</dbReference>
<dbReference type="PANTHER" id="PTHR43123">
    <property type="entry name" value="POLYSACCHARIDE DEACETYLASE-RELATED"/>
    <property type="match status" value="1"/>
</dbReference>
<dbReference type="PROSITE" id="PS51677">
    <property type="entry name" value="NODB"/>
    <property type="match status" value="1"/>
</dbReference>